<evidence type="ECO:0008006" key="8">
    <source>
        <dbReference type="Google" id="ProtNLM"/>
    </source>
</evidence>
<dbReference type="PANTHER" id="PTHR24161">
    <property type="entry name" value="ANK_REP_REGION DOMAIN-CONTAINING PROTEIN-RELATED"/>
    <property type="match status" value="1"/>
</dbReference>
<keyword evidence="5" id="KW-0812">Transmembrane</keyword>
<evidence type="ECO:0000313" key="7">
    <source>
        <dbReference type="Proteomes" id="UP000038009"/>
    </source>
</evidence>
<proteinExistence type="predicted"/>
<dbReference type="AlphaFoldDB" id="A0A0N0P398"/>
<feature type="compositionally biased region" description="Polar residues" evidence="4">
    <location>
        <begin position="15"/>
        <end position="28"/>
    </location>
</feature>
<dbReference type="PROSITE" id="PS50088">
    <property type="entry name" value="ANK_REPEAT"/>
    <property type="match status" value="2"/>
</dbReference>
<name>A0A0N0P398_LEPSE</name>
<feature type="transmembrane region" description="Helical" evidence="5">
    <location>
        <begin position="537"/>
        <end position="555"/>
    </location>
</feature>
<reference evidence="6 7" key="1">
    <citation type="journal article" date="2015" name="PLoS Pathog.">
        <title>Leptomonas seymouri: Adaptations to the Dixenous Life Cycle Analyzed by Genome Sequencing, Transcriptome Profiling and Co-infection with Leishmania donovani.</title>
        <authorList>
            <person name="Kraeva N."/>
            <person name="Butenko A."/>
            <person name="Hlavacova J."/>
            <person name="Kostygov A."/>
            <person name="Myskova J."/>
            <person name="Grybchuk D."/>
            <person name="Lestinova T."/>
            <person name="Votypka J."/>
            <person name="Volf P."/>
            <person name="Opperdoes F."/>
            <person name="Flegontov P."/>
            <person name="Lukes J."/>
            <person name="Yurchenko V."/>
        </authorList>
    </citation>
    <scope>NUCLEOTIDE SEQUENCE [LARGE SCALE GENOMIC DNA]</scope>
    <source>
        <strain evidence="6 7">ATCC 30220</strain>
    </source>
</reference>
<dbReference type="OrthoDB" id="10254927at2759"/>
<dbReference type="SUPFAM" id="SSF48403">
    <property type="entry name" value="Ankyrin repeat"/>
    <property type="match status" value="1"/>
</dbReference>
<feature type="repeat" description="ANK" evidence="3">
    <location>
        <begin position="258"/>
        <end position="296"/>
    </location>
</feature>
<dbReference type="PROSITE" id="PS50297">
    <property type="entry name" value="ANK_REP_REGION"/>
    <property type="match status" value="1"/>
</dbReference>
<feature type="compositionally biased region" description="Low complexity" evidence="4">
    <location>
        <begin position="456"/>
        <end position="465"/>
    </location>
</feature>
<feature type="compositionally biased region" description="Basic and acidic residues" evidence="4">
    <location>
        <begin position="420"/>
        <end position="445"/>
    </location>
</feature>
<dbReference type="InterPro" id="IPR002110">
    <property type="entry name" value="Ankyrin_rpt"/>
</dbReference>
<dbReference type="PANTHER" id="PTHR24161:SF85">
    <property type="entry name" value="PALMITOYLTRANSFERASE HIP14"/>
    <property type="match status" value="1"/>
</dbReference>
<evidence type="ECO:0000256" key="1">
    <source>
        <dbReference type="ARBA" id="ARBA00022737"/>
    </source>
</evidence>
<dbReference type="InterPro" id="IPR036770">
    <property type="entry name" value="Ankyrin_rpt-contain_sf"/>
</dbReference>
<accession>A0A0N0P398</accession>
<keyword evidence="1" id="KW-0677">Repeat</keyword>
<feature type="region of interest" description="Disordered" evidence="4">
    <location>
        <begin position="1"/>
        <end position="28"/>
    </location>
</feature>
<dbReference type="Pfam" id="PF12796">
    <property type="entry name" value="Ank_2"/>
    <property type="match status" value="1"/>
</dbReference>
<keyword evidence="2 3" id="KW-0040">ANK repeat</keyword>
<protein>
    <recommendedName>
        <fullName evidence="8">Ankyrin repeat protein</fullName>
    </recommendedName>
</protein>
<dbReference type="OMA" id="ACWNEDG"/>
<evidence type="ECO:0000256" key="2">
    <source>
        <dbReference type="ARBA" id="ARBA00023043"/>
    </source>
</evidence>
<comment type="caution">
    <text evidence="6">The sequence shown here is derived from an EMBL/GenBank/DDBJ whole genome shotgun (WGS) entry which is preliminary data.</text>
</comment>
<sequence>MARKGKQQKNGVAAPQSSSGSKAKQADSQLWVALKHEDEEELQDILFDKIADAESGELRFVQRPTARKALSQPNARKVLPLSYVVSEGLGRAFLELLLRAGAPVNKKDETAEQSTALHTACWNEDGEAVEVLLRAGADPRVVDADGRTPLHVLATSNATHLMLQLLNSVSNVPAAKTDDDGDEHATAPSSAAPQMDPIALLAMPDKTLGATVLHLTLGESTYNFCMAQSLCDYLEDVKLAKQDESAIAQLVSSRTTITGDSPLHALVAAANAEDAVVEALVRRLMDLGADPFARNAAGQSIMESAISSRPGCSSKSAVKLYETLLSTIFANDKSGSFAIERNNNGYALIHVALAAANTSAVKALCSTVPTEEAKTLLGDPVTADGISVVELLATSGAESAEMAKDLIAANAVAREDYESLRQSHEALQAEHQAGKRREEEERKAGEEEDADEQSEDAGYAAAADAKTPSVLSSFKRRQNNMGGGNGSGISRVQQARKARAVTAAQRKQHVSSEHAGHQRGGRGGLLGGGELSTPVKVIGVLLLLSTVLSAYTFLFS</sequence>
<evidence type="ECO:0000256" key="5">
    <source>
        <dbReference type="SAM" id="Phobius"/>
    </source>
</evidence>
<keyword evidence="7" id="KW-1185">Reference proteome</keyword>
<feature type="region of interest" description="Disordered" evidence="4">
    <location>
        <begin position="420"/>
        <end position="469"/>
    </location>
</feature>
<keyword evidence="5" id="KW-0472">Membrane</keyword>
<organism evidence="6 7">
    <name type="scientific">Leptomonas seymouri</name>
    <dbReference type="NCBI Taxonomy" id="5684"/>
    <lineage>
        <taxon>Eukaryota</taxon>
        <taxon>Discoba</taxon>
        <taxon>Euglenozoa</taxon>
        <taxon>Kinetoplastea</taxon>
        <taxon>Metakinetoplastina</taxon>
        <taxon>Trypanosomatida</taxon>
        <taxon>Trypanosomatidae</taxon>
        <taxon>Leishmaniinae</taxon>
        <taxon>Leptomonas</taxon>
    </lineage>
</organism>
<feature type="repeat" description="ANK" evidence="3">
    <location>
        <begin position="112"/>
        <end position="144"/>
    </location>
</feature>
<feature type="compositionally biased region" description="Acidic residues" evidence="4">
    <location>
        <begin position="446"/>
        <end position="455"/>
    </location>
</feature>
<feature type="region of interest" description="Disordered" evidence="4">
    <location>
        <begin position="173"/>
        <end position="193"/>
    </location>
</feature>
<gene>
    <name evidence="6" type="ORF">ABL78_7064</name>
</gene>
<dbReference type="SMART" id="SM00248">
    <property type="entry name" value="ANK"/>
    <property type="match status" value="5"/>
</dbReference>
<dbReference type="EMBL" id="LJSK01000313">
    <property type="protein sequence ID" value="KPI83886.1"/>
    <property type="molecule type" value="Genomic_DNA"/>
</dbReference>
<dbReference type="Proteomes" id="UP000038009">
    <property type="component" value="Unassembled WGS sequence"/>
</dbReference>
<feature type="region of interest" description="Disordered" evidence="4">
    <location>
        <begin position="502"/>
        <end position="524"/>
    </location>
</feature>
<keyword evidence="5" id="KW-1133">Transmembrane helix</keyword>
<dbReference type="VEuPathDB" id="TriTrypDB:Lsey_0313_0030"/>
<evidence type="ECO:0000256" key="4">
    <source>
        <dbReference type="SAM" id="MobiDB-lite"/>
    </source>
</evidence>
<evidence type="ECO:0000256" key="3">
    <source>
        <dbReference type="PROSITE-ProRule" id="PRU00023"/>
    </source>
</evidence>
<evidence type="ECO:0000313" key="6">
    <source>
        <dbReference type="EMBL" id="KPI83886.1"/>
    </source>
</evidence>
<dbReference type="Gene3D" id="1.25.40.20">
    <property type="entry name" value="Ankyrin repeat-containing domain"/>
    <property type="match status" value="2"/>
</dbReference>